<reference evidence="1" key="1">
    <citation type="submission" date="2019-04" db="EMBL/GenBank/DDBJ databases">
        <title>Microbes associate with the intestines of laboratory mice.</title>
        <authorList>
            <person name="Navarre W."/>
            <person name="Wong E."/>
            <person name="Huang K."/>
            <person name="Tropini C."/>
            <person name="Ng K."/>
            <person name="Yu B."/>
        </authorList>
    </citation>
    <scope>NUCLEOTIDE SEQUENCE</scope>
    <source>
        <strain evidence="1">NM73_A23</strain>
    </source>
</reference>
<sequence length="452" mass="50277">MYRKLITVLLSAVALVTTATAQSRYTPEAQRLRDSILSVITGSEAVDKAHKVLNLKDFKGNFNRAMRKAEKMGGARIIVPKGEWWSNGPINFVSNVTLELQEGATIKFNPDPALYPQVLTSWEGTMLYNISPFIYAKDLHDIAIVGKGTIDGNAMSTFATWRPLQREGRNKSRDMNHREVPVSERRFTMDDHLRPPMIQFFDCKNITVEGVFITNSPFWCLHLLRSENIICRGIRYDAKLVNNDGIDPEYTRNLLIEDIHFNNGDDNVAIKAGRDNDGWANSATPSENIIIRNCHFKGLHAVVLGSEMSAGVRNVFVEDCDYSGYCKRGIYIKTNPDRGGYVRNLFVRNCKFDTVEDLFFITTQYAGEGKDSAYPSEIDNISIDGLSCNRATAAALVVQGTERKPVTGVSLRNIEVGETKNAISFDNCEPVLMQNVHIGGHAGTPSQAGAGK</sequence>
<accession>A0AC61QVP9</accession>
<evidence type="ECO:0000313" key="2">
    <source>
        <dbReference type="Proteomes" id="UP000308886"/>
    </source>
</evidence>
<proteinExistence type="predicted"/>
<keyword evidence="2" id="KW-1185">Reference proteome</keyword>
<dbReference type="Proteomes" id="UP000308886">
    <property type="component" value="Unassembled WGS sequence"/>
</dbReference>
<evidence type="ECO:0000313" key="1">
    <source>
        <dbReference type="EMBL" id="TGX84258.1"/>
    </source>
</evidence>
<organism evidence="1 2">
    <name type="scientific">Palleniella muris</name>
    <dbReference type="NCBI Taxonomy" id="3038145"/>
    <lineage>
        <taxon>Bacteria</taxon>
        <taxon>Pseudomonadati</taxon>
        <taxon>Bacteroidota</taxon>
        <taxon>Bacteroidia</taxon>
        <taxon>Bacteroidales</taxon>
        <taxon>Prevotellaceae</taxon>
        <taxon>Palleniella</taxon>
    </lineage>
</organism>
<gene>
    <name evidence="1" type="ORF">E5358_00170</name>
</gene>
<keyword evidence="1" id="KW-0378">Hydrolase</keyword>
<protein>
    <submittedName>
        <fullName evidence="1">Glycoside hydrolase family 28 protein</fullName>
    </submittedName>
</protein>
<comment type="caution">
    <text evidence="1">The sequence shown here is derived from an EMBL/GenBank/DDBJ whole genome shotgun (WGS) entry which is preliminary data.</text>
</comment>
<dbReference type="EMBL" id="SRZC01000001">
    <property type="protein sequence ID" value="TGX84258.1"/>
    <property type="molecule type" value="Genomic_DNA"/>
</dbReference>
<name>A0AC61QVP9_9BACT</name>